<sequence>MNPTIQTYFFLRLLFAISPGFVKQWTGNYFLQKNELFQQSPQGVFTFCETKLDFLPCTLNTLRPIAEFARVNTPGFFQLNL</sequence>
<dbReference type="RefSeq" id="WP_280650852.1">
    <property type="nucleotide sequence ID" value="NZ_JANQDL010000066.1"/>
</dbReference>
<reference evidence="1 2" key="1">
    <citation type="journal article" date="2023" name="J. Phycol.">
        <title>Chrysosporum ovalisporum is synonymous with the true-branching cyanobacterium Umezakia natans (Nostocales/Aphanizomenonaceae).</title>
        <authorList>
            <person name="McGregor G.B."/>
            <person name="Sendall B.C."/>
            <person name="Niiyama Y."/>
            <person name="Tuji A."/>
            <person name="Willis A."/>
        </authorList>
    </citation>
    <scope>NUCLEOTIDE SEQUENCE [LARGE SCALE GENOMIC DNA]</scope>
    <source>
        <strain evidence="1 2">FSS-62</strain>
    </source>
</reference>
<protein>
    <submittedName>
        <fullName evidence="1">Uncharacterized protein</fullName>
    </submittedName>
</protein>
<dbReference type="Proteomes" id="UP001159370">
    <property type="component" value="Unassembled WGS sequence"/>
</dbReference>
<comment type="caution">
    <text evidence="1">The sequence shown here is derived from an EMBL/GenBank/DDBJ whole genome shotgun (WGS) entry which is preliminary data.</text>
</comment>
<organism evidence="1 2">
    <name type="scientific">Umezakia ovalisporum FSS-62</name>
    <dbReference type="NCBI Taxonomy" id="2971776"/>
    <lineage>
        <taxon>Bacteria</taxon>
        <taxon>Bacillati</taxon>
        <taxon>Cyanobacteriota</taxon>
        <taxon>Cyanophyceae</taxon>
        <taxon>Nostocales</taxon>
        <taxon>Nodulariaceae</taxon>
        <taxon>Umezakia</taxon>
    </lineage>
</organism>
<evidence type="ECO:0000313" key="1">
    <source>
        <dbReference type="EMBL" id="MDH6064042.1"/>
    </source>
</evidence>
<accession>A0AA43GYK8</accession>
<dbReference type="AlphaFoldDB" id="A0AA43GYK8"/>
<evidence type="ECO:0000313" key="2">
    <source>
        <dbReference type="Proteomes" id="UP001159370"/>
    </source>
</evidence>
<name>A0AA43GYK8_9CYAN</name>
<dbReference type="EMBL" id="JANQDL010000066">
    <property type="protein sequence ID" value="MDH6064042.1"/>
    <property type="molecule type" value="Genomic_DNA"/>
</dbReference>
<proteinExistence type="predicted"/>
<gene>
    <name evidence="1" type="ORF">NWP23_09745</name>
</gene>